<dbReference type="Proteomes" id="UP000015104">
    <property type="component" value="Unassembled WGS sequence"/>
</dbReference>
<protein>
    <submittedName>
        <fullName evidence="1">Uncharacterized protein</fullName>
    </submittedName>
</protein>
<proteinExistence type="predicted"/>
<dbReference type="AlphaFoldDB" id="T1JV12"/>
<dbReference type="EMBL" id="CAEY01000790">
    <property type="status" value="NOT_ANNOTATED_CDS"/>
    <property type="molecule type" value="Genomic_DNA"/>
</dbReference>
<reference evidence="1" key="2">
    <citation type="submission" date="2015-06" db="UniProtKB">
        <authorList>
            <consortium name="EnsemblMetazoa"/>
        </authorList>
    </citation>
    <scope>IDENTIFICATION</scope>
</reference>
<dbReference type="EnsemblMetazoa" id="tetur02g02930.1">
    <property type="protein sequence ID" value="tetur02g02930.1"/>
    <property type="gene ID" value="tetur02g02930"/>
</dbReference>
<evidence type="ECO:0000313" key="2">
    <source>
        <dbReference type="Proteomes" id="UP000015104"/>
    </source>
</evidence>
<dbReference type="HOGENOM" id="CLU_018944_0_0_1"/>
<accession>T1JV12</accession>
<sequence length="584" mass="67188">MQIENEKLDLQHLFGNETNFLIKAKLNYETIEGSSNDFYIEESIYSDERNRIVTLINHEANPIEIFRQFETQRIELVCFPFKHCYRDGDLWNYQFHSEHEMVTRIVKSALLMGPYRIISYFANGTNNKISRWVHTGDGSMQYLEMTSVFSDRHNKKLMGLKNALKIIITEGHDRNVTLYITQVEPFKKITIEKLDGGCTSQVTVSIGSRKNLFTIASVDSVSSIKISDGKLNDRELVYDYKFGMKYTLSGSNECAIEFGDAPDELIYANPDYYGSESYFPKNPVASYSNKFMVKAEYNKVINNVNYDLVVTTFSRPSPNPISSIYSFYWFANLSIEQKLYSKYGTNQESFQYDYIESRVISFSREIWVFDRNLNEIVNLNDRCFKERKEAIILNLKISLLDQSTSRELHTALASILGIKNYLRRLIMDKLEISIKKRGVSHKFNIKSTESGQIHTSTIDECLHLEASKSNLSDVITCKTRGDYLCLGIANGNSLPDEDNNGLDCMVFSNSDQSLSRLSREAPLKVIEKSYLNLNGSKFNAYDIKLVVVDITIGDGIRLDNYKHSQRRFRPLKDTVSIKLDNLNN</sequence>
<keyword evidence="2" id="KW-1185">Reference proteome</keyword>
<reference evidence="2" key="1">
    <citation type="submission" date="2011-08" db="EMBL/GenBank/DDBJ databases">
        <authorList>
            <person name="Rombauts S."/>
        </authorList>
    </citation>
    <scope>NUCLEOTIDE SEQUENCE</scope>
    <source>
        <strain evidence="2">London</strain>
    </source>
</reference>
<evidence type="ECO:0000313" key="1">
    <source>
        <dbReference type="EnsemblMetazoa" id="tetur02g02930.1"/>
    </source>
</evidence>
<organism evidence="1 2">
    <name type="scientific">Tetranychus urticae</name>
    <name type="common">Two-spotted spider mite</name>
    <dbReference type="NCBI Taxonomy" id="32264"/>
    <lineage>
        <taxon>Eukaryota</taxon>
        <taxon>Metazoa</taxon>
        <taxon>Ecdysozoa</taxon>
        <taxon>Arthropoda</taxon>
        <taxon>Chelicerata</taxon>
        <taxon>Arachnida</taxon>
        <taxon>Acari</taxon>
        <taxon>Acariformes</taxon>
        <taxon>Trombidiformes</taxon>
        <taxon>Prostigmata</taxon>
        <taxon>Eleutherengona</taxon>
        <taxon>Raphignathae</taxon>
        <taxon>Tetranychoidea</taxon>
        <taxon>Tetranychidae</taxon>
        <taxon>Tetranychus</taxon>
    </lineage>
</organism>
<name>T1JV12_TETUR</name>